<feature type="compositionally biased region" description="Basic and acidic residues" evidence="1">
    <location>
        <begin position="32"/>
        <end position="43"/>
    </location>
</feature>
<dbReference type="AlphaFoldDB" id="A0A158EYJ8"/>
<evidence type="ECO:0000256" key="1">
    <source>
        <dbReference type="SAM" id="MobiDB-lite"/>
    </source>
</evidence>
<protein>
    <submittedName>
        <fullName evidence="2">Uncharacterized protein</fullName>
    </submittedName>
</protein>
<keyword evidence="3" id="KW-1185">Reference proteome</keyword>
<sequence length="49" mass="5720">MVPRIIRNKLPANATTGETITVLMQQRLRARRGNEERRDRKAIDDDEVD</sequence>
<comment type="caution">
    <text evidence="2">The sequence shown here is derived from an EMBL/GenBank/DDBJ whole genome shotgun (WGS) entry which is preliminary data.</text>
</comment>
<proteinExistence type="predicted"/>
<dbReference type="EMBL" id="FCON02000001">
    <property type="protein sequence ID" value="SAL12626.1"/>
    <property type="molecule type" value="Genomic_DNA"/>
</dbReference>
<evidence type="ECO:0000313" key="2">
    <source>
        <dbReference type="EMBL" id="SAL12626.1"/>
    </source>
</evidence>
<accession>A0A158EYJ8</accession>
<gene>
    <name evidence="2" type="ORF">AWB68_00119</name>
</gene>
<reference evidence="2" key="1">
    <citation type="submission" date="2016-01" db="EMBL/GenBank/DDBJ databases">
        <authorList>
            <person name="Peeters C."/>
        </authorList>
    </citation>
    <scope>NUCLEOTIDE SEQUENCE [LARGE SCALE GENOMIC DNA]</scope>
    <source>
        <strain evidence="2">LMG 22940</strain>
    </source>
</reference>
<name>A0A158EYJ8_9BURK</name>
<dbReference type="Proteomes" id="UP000054770">
    <property type="component" value="Unassembled WGS sequence"/>
</dbReference>
<feature type="region of interest" description="Disordered" evidence="1">
    <location>
        <begin position="29"/>
        <end position="49"/>
    </location>
</feature>
<evidence type="ECO:0000313" key="3">
    <source>
        <dbReference type="Proteomes" id="UP000054770"/>
    </source>
</evidence>
<organism evidence="2 3">
    <name type="scientific">Caballeronia choica</name>
    <dbReference type="NCBI Taxonomy" id="326476"/>
    <lineage>
        <taxon>Bacteria</taxon>
        <taxon>Pseudomonadati</taxon>
        <taxon>Pseudomonadota</taxon>
        <taxon>Betaproteobacteria</taxon>
        <taxon>Burkholderiales</taxon>
        <taxon>Burkholderiaceae</taxon>
        <taxon>Caballeronia</taxon>
    </lineage>
</organism>